<feature type="compositionally biased region" description="Basic and acidic residues" evidence="1">
    <location>
        <begin position="307"/>
        <end position="317"/>
    </location>
</feature>
<proteinExistence type="predicted"/>
<accession>A0A8H6FW40</accession>
<feature type="region of interest" description="Disordered" evidence="1">
    <location>
        <begin position="85"/>
        <end position="107"/>
    </location>
</feature>
<dbReference type="AlphaFoldDB" id="A0A8H6FW40"/>
<feature type="compositionally biased region" description="Low complexity" evidence="1">
    <location>
        <begin position="338"/>
        <end position="347"/>
    </location>
</feature>
<evidence type="ECO:0000313" key="2">
    <source>
        <dbReference type="EMBL" id="KAF6235814.1"/>
    </source>
</evidence>
<sequence length="398" mass="42144">MISNYNSIQPAYPASPAEDAEALSLDGIYDPSEKFPTKYLEQGFSETTTLQAGASPLRIRNERTAASRMGKASAKMQAAHFLSPRRTSTPYGRKTEGTHGPTREEVGNRTPQFQRWMSLPPSPIPVHHLYHPSVCNGRVSVHATPAPCRIFLFRLQPVAAATDGGRNQKDFAEDESFEAQVWLRGHHSHRARAITGGTDVVHGRKSDGMGHSRNQPSSTEEVAQITRGKVTTAPNTVRMVSPTASTSSEHDTTSTDNATIQVNTDDGIGSFPSSPTESCRNAVNFTGGAGDVATQGSSSPFAIPGRIGDRQPHTGLDGTERYQRRRYHRQHQHRDSHATATATASASAAAGSKDRAAIGAGVGGALGSSVAGSFGHVVEATAARAGVGDEGGGLGEEI</sequence>
<dbReference type="Proteomes" id="UP000578531">
    <property type="component" value="Unassembled WGS sequence"/>
</dbReference>
<feature type="compositionally biased region" description="Polar residues" evidence="1">
    <location>
        <begin position="271"/>
        <end position="284"/>
    </location>
</feature>
<feature type="compositionally biased region" description="Polar residues" evidence="1">
    <location>
        <begin position="212"/>
        <end position="221"/>
    </location>
</feature>
<keyword evidence="3" id="KW-1185">Reference proteome</keyword>
<evidence type="ECO:0000313" key="3">
    <source>
        <dbReference type="Proteomes" id="UP000578531"/>
    </source>
</evidence>
<feature type="compositionally biased region" description="Basic and acidic residues" evidence="1">
    <location>
        <begin position="93"/>
        <end position="107"/>
    </location>
</feature>
<feature type="compositionally biased region" description="Basic and acidic residues" evidence="1">
    <location>
        <begin position="201"/>
        <end position="210"/>
    </location>
</feature>
<evidence type="ECO:0000256" key="1">
    <source>
        <dbReference type="SAM" id="MobiDB-lite"/>
    </source>
</evidence>
<protein>
    <submittedName>
        <fullName evidence="2">Uncharacterized protein</fullName>
    </submittedName>
</protein>
<dbReference type="EMBL" id="JACCJC010000022">
    <property type="protein sequence ID" value="KAF6235814.1"/>
    <property type="molecule type" value="Genomic_DNA"/>
</dbReference>
<gene>
    <name evidence="2" type="ORF">HO173_006009</name>
</gene>
<feature type="region of interest" description="Disordered" evidence="1">
    <location>
        <begin position="328"/>
        <end position="347"/>
    </location>
</feature>
<comment type="caution">
    <text evidence="2">The sequence shown here is derived from an EMBL/GenBank/DDBJ whole genome shotgun (WGS) entry which is preliminary data.</text>
</comment>
<reference evidence="2 3" key="1">
    <citation type="journal article" date="2020" name="Genomics">
        <title>Complete, high-quality genomes from long-read metagenomic sequencing of two wolf lichen thalli reveals enigmatic genome architecture.</title>
        <authorList>
            <person name="McKenzie S.K."/>
            <person name="Walston R.F."/>
            <person name="Allen J.L."/>
        </authorList>
    </citation>
    <scope>NUCLEOTIDE SEQUENCE [LARGE SCALE GENOMIC DNA]</scope>
    <source>
        <strain evidence="2">WasteWater2</strain>
    </source>
</reference>
<dbReference type="GeneID" id="59287670"/>
<organism evidence="2 3">
    <name type="scientific">Letharia columbiana</name>
    <dbReference type="NCBI Taxonomy" id="112416"/>
    <lineage>
        <taxon>Eukaryota</taxon>
        <taxon>Fungi</taxon>
        <taxon>Dikarya</taxon>
        <taxon>Ascomycota</taxon>
        <taxon>Pezizomycotina</taxon>
        <taxon>Lecanoromycetes</taxon>
        <taxon>OSLEUM clade</taxon>
        <taxon>Lecanoromycetidae</taxon>
        <taxon>Lecanorales</taxon>
        <taxon>Lecanorineae</taxon>
        <taxon>Parmeliaceae</taxon>
        <taxon>Letharia</taxon>
    </lineage>
</organism>
<feature type="region of interest" description="Disordered" evidence="1">
    <location>
        <begin position="199"/>
        <end position="317"/>
    </location>
</feature>
<name>A0A8H6FW40_9LECA</name>
<dbReference type="RefSeq" id="XP_037165181.1">
    <property type="nucleotide sequence ID" value="XM_037307921.1"/>
</dbReference>